<name>A0ABU9EF11_9BACT</name>
<comment type="caution">
    <text evidence="2">The sequence shown here is derived from an EMBL/GenBank/DDBJ whole genome shotgun (WGS) entry which is preliminary data.</text>
</comment>
<dbReference type="EMBL" id="JBBHLI010000013">
    <property type="protein sequence ID" value="MEK9502658.1"/>
    <property type="molecule type" value="Genomic_DNA"/>
</dbReference>
<sequence length="206" mass="20752">MKSTHLASLAGALMLVPAALAAQNPHVGHVATGFANTPDNLGLLPVAVAEAETAAQHAGLAARDLSNLDAMKTHIGHVQHAVDPSVVEAGPGMGYGVKQAATGVAQHIELAAGTDGVEAAVTTHAPHIAQSANNTVTRADRIMQLAAMVQDAESADAAAPMVEEIAQLATQLMEGVDADGDGRVGWQEGEGGLATAQQHLGFVMGG</sequence>
<dbReference type="Proteomes" id="UP001484239">
    <property type="component" value="Unassembled WGS sequence"/>
</dbReference>
<accession>A0ABU9EF11</accession>
<feature type="chain" id="PRO_5046867469" description="EF-hand domain-containing protein" evidence="1">
    <location>
        <begin position="22"/>
        <end position="206"/>
    </location>
</feature>
<evidence type="ECO:0000313" key="3">
    <source>
        <dbReference type="Proteomes" id="UP001484239"/>
    </source>
</evidence>
<proteinExistence type="predicted"/>
<organism evidence="2 3">
    <name type="scientific">Gaopeijia maritima</name>
    <dbReference type="NCBI Taxonomy" id="3119007"/>
    <lineage>
        <taxon>Bacteria</taxon>
        <taxon>Pseudomonadati</taxon>
        <taxon>Gemmatimonadota</taxon>
        <taxon>Longimicrobiia</taxon>
        <taxon>Gaopeijiales</taxon>
        <taxon>Gaopeijiaceae</taxon>
        <taxon>Gaopeijia</taxon>
    </lineage>
</organism>
<feature type="signal peptide" evidence="1">
    <location>
        <begin position="1"/>
        <end position="21"/>
    </location>
</feature>
<evidence type="ECO:0000313" key="2">
    <source>
        <dbReference type="EMBL" id="MEK9502658.1"/>
    </source>
</evidence>
<dbReference type="RefSeq" id="WP_405282558.1">
    <property type="nucleotide sequence ID" value="NZ_CP144380.1"/>
</dbReference>
<protein>
    <recommendedName>
        <fullName evidence="4">EF-hand domain-containing protein</fullName>
    </recommendedName>
</protein>
<reference evidence="2 3" key="1">
    <citation type="submission" date="2024-02" db="EMBL/GenBank/DDBJ databases">
        <title>A novel Gemmatimonadota bacterium.</title>
        <authorList>
            <person name="Du Z.-J."/>
            <person name="Ye Y.-Q."/>
        </authorList>
    </citation>
    <scope>NUCLEOTIDE SEQUENCE [LARGE SCALE GENOMIC DNA]</scope>
    <source>
        <strain evidence="2 3">DH-20</strain>
    </source>
</reference>
<gene>
    <name evidence="2" type="ORF">WI372_16810</name>
</gene>
<keyword evidence="3" id="KW-1185">Reference proteome</keyword>
<keyword evidence="1" id="KW-0732">Signal</keyword>
<evidence type="ECO:0008006" key="4">
    <source>
        <dbReference type="Google" id="ProtNLM"/>
    </source>
</evidence>
<evidence type="ECO:0000256" key="1">
    <source>
        <dbReference type="SAM" id="SignalP"/>
    </source>
</evidence>